<keyword evidence="1" id="KW-0732">Signal</keyword>
<evidence type="ECO:0000256" key="1">
    <source>
        <dbReference type="SAM" id="SignalP"/>
    </source>
</evidence>
<dbReference type="AlphaFoldDB" id="A0A8J2UNX2"/>
<evidence type="ECO:0000313" key="3">
    <source>
        <dbReference type="Proteomes" id="UP000620266"/>
    </source>
</evidence>
<evidence type="ECO:0000313" key="2">
    <source>
        <dbReference type="EMBL" id="GGC17533.1"/>
    </source>
</evidence>
<gene>
    <name evidence="2" type="ORF">GCM10007205_28180</name>
</gene>
<comment type="caution">
    <text evidence="2">The sequence shown here is derived from an EMBL/GenBank/DDBJ whole genome shotgun (WGS) entry which is preliminary data.</text>
</comment>
<accession>A0A8J2UNX2</accession>
<sequence length="76" mass="8089">MIMTRKWMALLAGVLLLSGLAACQKKDEGPAERVGKKLDEAASTAAEKIEEVTSKVGEKMQEAGKSIQKAADDAKN</sequence>
<organism evidence="2 3">
    <name type="scientific">Oxalicibacterium flavum</name>
    <dbReference type="NCBI Taxonomy" id="179467"/>
    <lineage>
        <taxon>Bacteria</taxon>
        <taxon>Pseudomonadati</taxon>
        <taxon>Pseudomonadota</taxon>
        <taxon>Betaproteobacteria</taxon>
        <taxon>Burkholderiales</taxon>
        <taxon>Oxalobacteraceae</taxon>
        <taxon>Oxalicibacterium</taxon>
    </lineage>
</organism>
<dbReference type="Proteomes" id="UP000620266">
    <property type="component" value="Unassembled WGS sequence"/>
</dbReference>
<protein>
    <recommendedName>
        <fullName evidence="4">YtxH domain-containing protein</fullName>
    </recommendedName>
</protein>
<keyword evidence="3" id="KW-1185">Reference proteome</keyword>
<dbReference type="EMBL" id="BMCG01000006">
    <property type="protein sequence ID" value="GGC17533.1"/>
    <property type="molecule type" value="Genomic_DNA"/>
</dbReference>
<feature type="signal peptide" evidence="1">
    <location>
        <begin position="1"/>
        <end position="21"/>
    </location>
</feature>
<proteinExistence type="predicted"/>
<reference evidence="2" key="2">
    <citation type="submission" date="2020-09" db="EMBL/GenBank/DDBJ databases">
        <authorList>
            <person name="Sun Q."/>
            <person name="Sedlacek I."/>
        </authorList>
    </citation>
    <scope>NUCLEOTIDE SEQUENCE</scope>
    <source>
        <strain evidence="2">CCM 7086</strain>
    </source>
</reference>
<reference evidence="2" key="1">
    <citation type="journal article" date="2014" name="Int. J. Syst. Evol. Microbiol.">
        <title>Complete genome sequence of Corynebacterium casei LMG S-19264T (=DSM 44701T), isolated from a smear-ripened cheese.</title>
        <authorList>
            <consortium name="US DOE Joint Genome Institute (JGI-PGF)"/>
            <person name="Walter F."/>
            <person name="Albersmeier A."/>
            <person name="Kalinowski J."/>
            <person name="Ruckert C."/>
        </authorList>
    </citation>
    <scope>NUCLEOTIDE SEQUENCE</scope>
    <source>
        <strain evidence="2">CCM 7086</strain>
    </source>
</reference>
<name>A0A8J2UNX2_9BURK</name>
<dbReference type="PROSITE" id="PS51257">
    <property type="entry name" value="PROKAR_LIPOPROTEIN"/>
    <property type="match status" value="1"/>
</dbReference>
<evidence type="ECO:0008006" key="4">
    <source>
        <dbReference type="Google" id="ProtNLM"/>
    </source>
</evidence>
<feature type="chain" id="PRO_5035228829" description="YtxH domain-containing protein" evidence="1">
    <location>
        <begin position="22"/>
        <end position="76"/>
    </location>
</feature>